<accession>A0A252F679</accession>
<evidence type="ECO:0000313" key="1">
    <source>
        <dbReference type="EMBL" id="OUM21288.1"/>
    </source>
</evidence>
<dbReference type="OrthoDB" id="1956296at2"/>
<comment type="caution">
    <text evidence="1">The sequence shown here is derived from an EMBL/GenBank/DDBJ whole genome shotgun (WGS) entry which is preliminary data.</text>
</comment>
<keyword evidence="2" id="KW-1185">Reference proteome</keyword>
<dbReference type="Proteomes" id="UP000194903">
    <property type="component" value="Unassembled WGS sequence"/>
</dbReference>
<sequence>MEETKQRVLACMADVIKQNGFRTEFFDGKDGNPAMTRVELVKQGKVQQDVIIDMWFPPAKMAREETALFQMHATLLQIDPKGMERNLPELKRAIFYSNNFCTIGQFGLYEEDGVIYMRHNIVLNMQDDLERMVTDICDYFSLMLSGIQRFVDALAQIAMGAANIEVAKEMDLLPNI</sequence>
<organism evidence="1 2">
    <name type="scientific">Butyricicoccus porcorum</name>
    <dbReference type="NCBI Taxonomy" id="1945634"/>
    <lineage>
        <taxon>Bacteria</taxon>
        <taxon>Bacillati</taxon>
        <taxon>Bacillota</taxon>
        <taxon>Clostridia</taxon>
        <taxon>Eubacteriales</taxon>
        <taxon>Butyricicoccaceae</taxon>
        <taxon>Butyricicoccus</taxon>
    </lineage>
</organism>
<evidence type="ECO:0000313" key="2">
    <source>
        <dbReference type="Proteomes" id="UP000194903"/>
    </source>
</evidence>
<proteinExistence type="predicted"/>
<evidence type="ECO:0008006" key="3">
    <source>
        <dbReference type="Google" id="ProtNLM"/>
    </source>
</evidence>
<gene>
    <name evidence="1" type="ORF">CBW42_01575</name>
</gene>
<name>A0A252F679_9FIRM</name>
<protein>
    <recommendedName>
        <fullName evidence="3">Sensory transduction regulator</fullName>
    </recommendedName>
</protein>
<reference evidence="1 2" key="1">
    <citation type="submission" date="2017-05" db="EMBL/GenBank/DDBJ databases">
        <title>Butyricicoccus porcorum sp. nov. a butyrate-producing bacterium from the swine intestinal tract.</title>
        <authorList>
            <person name="Trachsel J."/>
            <person name="Humphrey S."/>
            <person name="Allen H.K."/>
        </authorList>
    </citation>
    <scope>NUCLEOTIDE SEQUENCE [LARGE SCALE GENOMIC DNA]</scope>
    <source>
        <strain evidence="1">BB10</strain>
    </source>
</reference>
<dbReference type="AlphaFoldDB" id="A0A252F679"/>
<dbReference type="EMBL" id="NHOC01000002">
    <property type="protein sequence ID" value="OUM21288.1"/>
    <property type="molecule type" value="Genomic_DNA"/>
</dbReference>
<dbReference type="RefSeq" id="WP_087017080.1">
    <property type="nucleotide sequence ID" value="NZ_CP178353.1"/>
</dbReference>